<evidence type="ECO:0000313" key="2">
    <source>
        <dbReference type="Ensembl" id="ENSMCSP00000007063.1"/>
    </source>
</evidence>
<dbReference type="SUPFAM" id="SSF56672">
    <property type="entry name" value="DNA/RNA polymerases"/>
    <property type="match status" value="1"/>
</dbReference>
<evidence type="ECO:0000313" key="3">
    <source>
        <dbReference type="Proteomes" id="UP000694560"/>
    </source>
</evidence>
<dbReference type="InterPro" id="IPR043502">
    <property type="entry name" value="DNA/RNA_pol_sf"/>
</dbReference>
<reference evidence="2" key="2">
    <citation type="submission" date="2025-09" db="UniProtKB">
        <authorList>
            <consortium name="Ensembl"/>
        </authorList>
    </citation>
    <scope>IDENTIFICATION</scope>
</reference>
<dbReference type="InterPro" id="IPR018154">
    <property type="entry name" value="TLV/ENV_coat_polyprotein"/>
</dbReference>
<feature type="region of interest" description="Disordered" evidence="1">
    <location>
        <begin position="220"/>
        <end position="248"/>
    </location>
</feature>
<accession>A0A8C5X351</accession>
<name>A0A8C5X351_9PASS</name>
<protein>
    <submittedName>
        <fullName evidence="2">Uncharacterized protein</fullName>
    </submittedName>
</protein>
<dbReference type="Pfam" id="PF00429">
    <property type="entry name" value="TLV_coat"/>
    <property type="match status" value="1"/>
</dbReference>
<dbReference type="Gene3D" id="3.90.310.10">
    <property type="entry name" value="ENV polyprotein, receptor-binding domain"/>
    <property type="match status" value="1"/>
</dbReference>
<dbReference type="SUPFAM" id="SSF49830">
    <property type="entry name" value="ENV polyprotein, receptor-binding domain"/>
    <property type="match status" value="1"/>
</dbReference>
<dbReference type="AlphaFoldDB" id="A0A8C5X351"/>
<proteinExistence type="predicted"/>
<evidence type="ECO:0000256" key="1">
    <source>
        <dbReference type="SAM" id="MobiDB-lite"/>
    </source>
</evidence>
<dbReference type="OrthoDB" id="9306952at2759"/>
<dbReference type="InterPro" id="IPR008981">
    <property type="entry name" value="FMuLV_rcpt-bd"/>
</dbReference>
<sequence>KPRRDALLDLVDRELPWGHIEPSTSPWNTPVFVIPKQNGENFEIKLAKTVRKKLMKTVSFCLQDYIIGHPRNPYTPVPKEDDKLANTQCFHDVSYYICPSSNPGRPYCNSPGHYYCAYRGCETIASDWEAGPDRYLKVGWGPYGFINPPKDPLRPGFAATHGTIKNWCLYLTLNVTNENDSGWIIGKTWGLRFWESGRDSGRTFAIKKREIKNSTAIGPNAVVKSNGRQGKNSLPIPTPIQVSSPPTRQVLPSIGPNAELHQLPDRPFFDVLDATFRSLNQSNPGFTNSCWLCYDVYPPFYEGIALIASFDYSSEATQAVRWDTPRKGITLVTVRQSTCFGKPSNKWTCCSATPSQSQPIGPQHPPENEGHAIIGVTPPYVPMET</sequence>
<dbReference type="Gene3D" id="3.10.10.10">
    <property type="entry name" value="HIV Type 1 Reverse Transcriptase, subunit A, domain 1"/>
    <property type="match status" value="1"/>
</dbReference>
<keyword evidence="3" id="KW-1185">Reference proteome</keyword>
<dbReference type="Ensembl" id="ENSMCST00000007233.1">
    <property type="protein sequence ID" value="ENSMCSP00000007063.1"/>
    <property type="gene ID" value="ENSMCSG00000005077.1"/>
</dbReference>
<dbReference type="Proteomes" id="UP000694560">
    <property type="component" value="Unplaced"/>
</dbReference>
<organism evidence="2 3">
    <name type="scientific">Malurus cyaneus samueli</name>
    <dbReference type="NCBI Taxonomy" id="2593467"/>
    <lineage>
        <taxon>Eukaryota</taxon>
        <taxon>Metazoa</taxon>
        <taxon>Chordata</taxon>
        <taxon>Craniata</taxon>
        <taxon>Vertebrata</taxon>
        <taxon>Euteleostomi</taxon>
        <taxon>Archelosauria</taxon>
        <taxon>Archosauria</taxon>
        <taxon>Dinosauria</taxon>
        <taxon>Saurischia</taxon>
        <taxon>Theropoda</taxon>
        <taxon>Coelurosauria</taxon>
        <taxon>Aves</taxon>
        <taxon>Neognathae</taxon>
        <taxon>Neoaves</taxon>
        <taxon>Telluraves</taxon>
        <taxon>Australaves</taxon>
        <taxon>Passeriformes</taxon>
        <taxon>Meliphagoidea</taxon>
        <taxon>Maluridae</taxon>
        <taxon>Malurus</taxon>
    </lineage>
</organism>
<reference evidence="2" key="1">
    <citation type="submission" date="2025-08" db="UniProtKB">
        <authorList>
            <consortium name="Ensembl"/>
        </authorList>
    </citation>
    <scope>IDENTIFICATION</scope>
</reference>